<proteinExistence type="predicted"/>
<dbReference type="EMBL" id="JASBWT010000015">
    <property type="protein sequence ID" value="KAJ9098258.1"/>
    <property type="molecule type" value="Genomic_DNA"/>
</dbReference>
<protein>
    <submittedName>
        <fullName evidence="1">Uncharacterized protein</fullName>
    </submittedName>
</protein>
<gene>
    <name evidence="1" type="ORF">QFC21_004587</name>
</gene>
<dbReference type="Proteomes" id="UP001227268">
    <property type="component" value="Unassembled WGS sequence"/>
</dbReference>
<evidence type="ECO:0000313" key="1">
    <source>
        <dbReference type="EMBL" id="KAJ9098258.1"/>
    </source>
</evidence>
<name>A0ACC2VFX1_9TREE</name>
<evidence type="ECO:0000313" key="2">
    <source>
        <dbReference type="Proteomes" id="UP001227268"/>
    </source>
</evidence>
<reference evidence="1" key="1">
    <citation type="submission" date="2023-04" db="EMBL/GenBank/DDBJ databases">
        <title>Draft Genome sequencing of Naganishia species isolated from polar environments using Oxford Nanopore Technology.</title>
        <authorList>
            <person name="Leo P."/>
            <person name="Venkateswaran K."/>
        </authorList>
    </citation>
    <scope>NUCLEOTIDE SEQUENCE</scope>
    <source>
        <strain evidence="1">MNA-CCFEE 5423</strain>
    </source>
</reference>
<keyword evidence="2" id="KW-1185">Reference proteome</keyword>
<sequence length="369" mass="40153">MAVSLGTRPSTIINQPGWTITKPPTSLLGSWEKEDVECLRVSVEPVVNSELEPKCLMTDEFAFAQQPSRDGPTINVNQHIGRATATTNTTKLEHLKQKRRQERAVTKRIKQSLRGEIDSWDVDLGITGSANWNDASSGSCTEGVTAEACSSNGGGWSSWDCTSSTPISDEEWGEDWDWGGDAVNFNELMVVDNSPEQYWWSDQGSKALATEHDRSESGKPPDLSRCLNTDSTSDTTSSGPAITHTGPIILDLSPEPVSPAFPSPPSSKNITLTPISPSLSPKLPSAIPDTVPDSDADINKSQDETLFLSFSTFGLNTPTRKRQHPSSALTLTEDIQRGSRAREQGATGYLDEGLVLHIKKKPFVRSCRI</sequence>
<accession>A0ACC2VFX1</accession>
<organism evidence="1 2">
    <name type="scientific">Naganishia friedmannii</name>
    <dbReference type="NCBI Taxonomy" id="89922"/>
    <lineage>
        <taxon>Eukaryota</taxon>
        <taxon>Fungi</taxon>
        <taxon>Dikarya</taxon>
        <taxon>Basidiomycota</taxon>
        <taxon>Agaricomycotina</taxon>
        <taxon>Tremellomycetes</taxon>
        <taxon>Filobasidiales</taxon>
        <taxon>Filobasidiaceae</taxon>
        <taxon>Naganishia</taxon>
    </lineage>
</organism>
<comment type="caution">
    <text evidence="1">The sequence shown here is derived from an EMBL/GenBank/DDBJ whole genome shotgun (WGS) entry which is preliminary data.</text>
</comment>